<keyword evidence="4" id="KW-1133">Transmembrane helix</keyword>
<dbReference type="SUPFAM" id="SSF81660">
    <property type="entry name" value="Metal cation-transporting ATPase, ATP-binding domain N"/>
    <property type="match status" value="1"/>
</dbReference>
<comment type="caution">
    <text evidence="6">The sequence shown here is derived from an EMBL/GenBank/DDBJ whole genome shotgun (WGS) entry which is preliminary data.</text>
</comment>
<keyword evidence="2" id="KW-0812">Transmembrane</keyword>
<gene>
    <name evidence="6" type="ORF">EZS27_034593</name>
</gene>
<evidence type="ECO:0000256" key="5">
    <source>
        <dbReference type="ARBA" id="ARBA00023136"/>
    </source>
</evidence>
<dbReference type="InterPro" id="IPR036412">
    <property type="entry name" value="HAD-like_sf"/>
</dbReference>
<dbReference type="InterPro" id="IPR001757">
    <property type="entry name" value="P_typ_ATPase"/>
</dbReference>
<evidence type="ECO:0000256" key="4">
    <source>
        <dbReference type="ARBA" id="ARBA00022989"/>
    </source>
</evidence>
<dbReference type="AlphaFoldDB" id="A0A5J4Q1K7"/>
<dbReference type="FunFam" id="3.40.50.1000:FF:000129">
    <property type="entry name" value="Calcium-translocating P-type ATPase PMCA-type"/>
    <property type="match status" value="1"/>
</dbReference>
<evidence type="ECO:0000313" key="6">
    <source>
        <dbReference type="EMBL" id="KAA6314861.1"/>
    </source>
</evidence>
<dbReference type="Gene3D" id="1.20.1110.10">
    <property type="entry name" value="Calcium-transporting ATPase, transmembrane domain"/>
    <property type="match status" value="1"/>
</dbReference>
<sequence length="446" mass="50142">TNFYGLDEKQTLGNDETSKLITEGISANSTAFLDYSDPEKVKTLGNPTEAALLLWLNSIGIKFGELRENAKVEEQLTFSTERKYMATLVDSPLLGKRVLYIKGAPEIVLSKCADVREKTAIPVSGCKKKIEEQLFQYQNQAMRTLGFAYKFIDEGTNMPIKDLVEAGMTFLGITAISDPVRADVSQAVATCLNAGIDLKIVTGDTPGTAREIARQIGIWQETDTEQNIITGVEFEALSDAEAAKRVKALKVMCRARPTDKQRLVHLLQQGDEIVAVTGDGTNDAPALNYAHVGLSMGTGTSVAKEASDITLLDDSFGSISTAVMWGRSLYQNIQRFNQIFDRHISTLIYELIRKTQRSHRLILILEQLFFNLLFTTRNRDGGLLPYIRTFGQHYFRRTFYIQHPFTQQRGINQRRHILSFGRKSKLFLYFGILSQFPELNTYRVQP</sequence>
<dbReference type="PRINTS" id="PR00120">
    <property type="entry name" value="HATPASE"/>
</dbReference>
<organism evidence="6">
    <name type="scientific">termite gut metagenome</name>
    <dbReference type="NCBI Taxonomy" id="433724"/>
    <lineage>
        <taxon>unclassified sequences</taxon>
        <taxon>metagenomes</taxon>
        <taxon>organismal metagenomes</taxon>
    </lineage>
</organism>
<dbReference type="NCBIfam" id="TIGR01494">
    <property type="entry name" value="ATPase_P-type"/>
    <property type="match status" value="1"/>
</dbReference>
<proteinExistence type="predicted"/>
<dbReference type="Pfam" id="PF13246">
    <property type="entry name" value="Cation_ATPase"/>
    <property type="match status" value="1"/>
</dbReference>
<dbReference type="GO" id="GO:0005524">
    <property type="term" value="F:ATP binding"/>
    <property type="evidence" value="ECO:0007669"/>
    <property type="project" value="InterPro"/>
</dbReference>
<dbReference type="PRINTS" id="PR00119">
    <property type="entry name" value="CATATPASE"/>
</dbReference>
<dbReference type="Gene3D" id="3.40.50.1000">
    <property type="entry name" value="HAD superfamily/HAD-like"/>
    <property type="match status" value="1"/>
</dbReference>
<dbReference type="EMBL" id="SNRY01005476">
    <property type="protein sequence ID" value="KAA6314861.1"/>
    <property type="molecule type" value="Genomic_DNA"/>
</dbReference>
<evidence type="ECO:0008006" key="7">
    <source>
        <dbReference type="Google" id="ProtNLM"/>
    </source>
</evidence>
<dbReference type="GO" id="GO:0016887">
    <property type="term" value="F:ATP hydrolysis activity"/>
    <property type="evidence" value="ECO:0007669"/>
    <property type="project" value="InterPro"/>
</dbReference>
<name>A0A5J4Q1K7_9ZZZZ</name>
<evidence type="ECO:0000256" key="2">
    <source>
        <dbReference type="ARBA" id="ARBA00022692"/>
    </source>
</evidence>
<dbReference type="PANTHER" id="PTHR24093:SF477">
    <property type="entry name" value="CALCIUM-TRANSPORTING ATPASE"/>
    <property type="match status" value="1"/>
</dbReference>
<accession>A0A5J4Q1K7</accession>
<dbReference type="InterPro" id="IPR023299">
    <property type="entry name" value="ATPase_P-typ_cyto_dom_N"/>
</dbReference>
<evidence type="ECO:0000256" key="3">
    <source>
        <dbReference type="ARBA" id="ARBA00022842"/>
    </source>
</evidence>
<reference evidence="6" key="1">
    <citation type="submission" date="2019-03" db="EMBL/GenBank/DDBJ databases">
        <title>Single cell metagenomics reveals metabolic interactions within the superorganism composed of flagellate Streblomastix strix and complex community of Bacteroidetes bacteria on its surface.</title>
        <authorList>
            <person name="Treitli S.C."/>
            <person name="Kolisko M."/>
            <person name="Husnik F."/>
            <person name="Keeling P."/>
            <person name="Hampl V."/>
        </authorList>
    </citation>
    <scope>NUCLEOTIDE SEQUENCE</scope>
    <source>
        <strain evidence="6">STM</strain>
    </source>
</reference>
<protein>
    <recommendedName>
        <fullName evidence="7">Calcium-transporting ATPase 1</fullName>
    </recommendedName>
</protein>
<evidence type="ECO:0000256" key="1">
    <source>
        <dbReference type="ARBA" id="ARBA00004370"/>
    </source>
</evidence>
<keyword evidence="5" id="KW-0472">Membrane</keyword>
<dbReference type="GO" id="GO:0005886">
    <property type="term" value="C:plasma membrane"/>
    <property type="evidence" value="ECO:0007669"/>
    <property type="project" value="TreeGrafter"/>
</dbReference>
<dbReference type="Gene3D" id="3.40.1110.10">
    <property type="entry name" value="Calcium-transporting ATPase, cytoplasmic domain N"/>
    <property type="match status" value="1"/>
</dbReference>
<comment type="subcellular location">
    <subcellularLocation>
        <location evidence="1">Membrane</location>
    </subcellularLocation>
</comment>
<feature type="non-terminal residue" evidence="6">
    <location>
        <position position="1"/>
    </location>
</feature>
<dbReference type="PANTHER" id="PTHR24093">
    <property type="entry name" value="CATION TRANSPORTING ATPASE"/>
    <property type="match status" value="1"/>
</dbReference>
<dbReference type="InterPro" id="IPR023214">
    <property type="entry name" value="HAD_sf"/>
</dbReference>
<keyword evidence="3" id="KW-0460">Magnesium</keyword>
<dbReference type="SUPFAM" id="SSF56784">
    <property type="entry name" value="HAD-like"/>
    <property type="match status" value="1"/>
</dbReference>
<dbReference type="GO" id="GO:0005388">
    <property type="term" value="F:P-type calcium transporter activity"/>
    <property type="evidence" value="ECO:0007669"/>
    <property type="project" value="TreeGrafter"/>
</dbReference>